<accession>A0AAP0D135</accession>
<dbReference type="InterPro" id="IPR017896">
    <property type="entry name" value="4Fe4S_Fe-S-bd"/>
</dbReference>
<feature type="signal peptide" evidence="3">
    <location>
        <begin position="1"/>
        <end position="21"/>
    </location>
</feature>
<feature type="domain" description="4Fe-4S ferredoxin-type" evidence="4">
    <location>
        <begin position="74"/>
        <end position="102"/>
    </location>
</feature>
<protein>
    <recommendedName>
        <fullName evidence="4">4Fe-4S ferredoxin-type domain-containing protein</fullName>
    </recommendedName>
</protein>
<dbReference type="InterPro" id="IPR006969">
    <property type="entry name" value="Stig-like"/>
</dbReference>
<evidence type="ECO:0000256" key="3">
    <source>
        <dbReference type="SAM" id="SignalP"/>
    </source>
</evidence>
<evidence type="ECO:0000256" key="1">
    <source>
        <dbReference type="ARBA" id="ARBA00006010"/>
    </source>
</evidence>
<name>A0AAP0D135_9ASTR</name>
<dbReference type="PANTHER" id="PTHR33227:SF21">
    <property type="entry name" value="F12F1.21 PROTEIN"/>
    <property type="match status" value="1"/>
</dbReference>
<dbReference type="PANTHER" id="PTHR33227">
    <property type="entry name" value="STIGMA-SPECIFIC STIG1-LIKE PROTEIN 3"/>
    <property type="match status" value="1"/>
</dbReference>
<feature type="chain" id="PRO_5042844946" description="4Fe-4S ferredoxin-type domain-containing protein" evidence="3">
    <location>
        <begin position="22"/>
        <end position="162"/>
    </location>
</feature>
<dbReference type="PROSITE" id="PS51379">
    <property type="entry name" value="4FE4S_FER_2"/>
    <property type="match status" value="1"/>
</dbReference>
<evidence type="ECO:0000259" key="4">
    <source>
        <dbReference type="PROSITE" id="PS51379"/>
    </source>
</evidence>
<evidence type="ECO:0000313" key="6">
    <source>
        <dbReference type="Proteomes" id="UP001408789"/>
    </source>
</evidence>
<sequence>MGSLLALFITFSLIMITPLYATSNFNSELLSETSTSHPRTRELVALNPFYQCDIYPRVCTLIKGGAAPDCCKKKCVNVDTDCLNCGSCGKKCKSGEICCKGRCVDVLTSRSNCGVCGLKCRYNESCCKGRCKNTYSDRRNCGACQNKCKYWESCAYGMCNYA</sequence>
<evidence type="ECO:0000313" key="5">
    <source>
        <dbReference type="EMBL" id="KAK9064162.1"/>
    </source>
</evidence>
<proteinExistence type="inferred from homology"/>
<evidence type="ECO:0000256" key="2">
    <source>
        <dbReference type="ARBA" id="ARBA00022729"/>
    </source>
</evidence>
<reference evidence="5 6" key="1">
    <citation type="submission" date="2024-04" db="EMBL/GenBank/DDBJ databases">
        <title>The reference genome of an endangered Asteraceae, Deinandra increscens subsp. villosa, native to the Central Coast of California.</title>
        <authorList>
            <person name="Guilliams M."/>
            <person name="Hasenstab-Lehman K."/>
            <person name="Meyer R."/>
            <person name="Mcevoy S."/>
        </authorList>
    </citation>
    <scope>NUCLEOTIDE SEQUENCE [LARGE SCALE GENOMIC DNA]</scope>
    <source>
        <tissue evidence="5">Leaf</tissue>
    </source>
</reference>
<keyword evidence="6" id="KW-1185">Reference proteome</keyword>
<gene>
    <name evidence="5" type="ORF">SSX86_015542</name>
</gene>
<dbReference type="AlphaFoldDB" id="A0AAP0D135"/>
<comment type="caution">
    <text evidence="5">The sequence shown here is derived from an EMBL/GenBank/DDBJ whole genome shotgun (WGS) entry which is preliminary data.</text>
</comment>
<keyword evidence="2 3" id="KW-0732">Signal</keyword>
<dbReference type="Pfam" id="PF04885">
    <property type="entry name" value="Stig1"/>
    <property type="match status" value="1"/>
</dbReference>
<organism evidence="5 6">
    <name type="scientific">Deinandra increscens subsp. villosa</name>
    <dbReference type="NCBI Taxonomy" id="3103831"/>
    <lineage>
        <taxon>Eukaryota</taxon>
        <taxon>Viridiplantae</taxon>
        <taxon>Streptophyta</taxon>
        <taxon>Embryophyta</taxon>
        <taxon>Tracheophyta</taxon>
        <taxon>Spermatophyta</taxon>
        <taxon>Magnoliopsida</taxon>
        <taxon>eudicotyledons</taxon>
        <taxon>Gunneridae</taxon>
        <taxon>Pentapetalae</taxon>
        <taxon>asterids</taxon>
        <taxon>campanulids</taxon>
        <taxon>Asterales</taxon>
        <taxon>Asteraceae</taxon>
        <taxon>Asteroideae</taxon>
        <taxon>Heliantheae alliance</taxon>
        <taxon>Madieae</taxon>
        <taxon>Madiinae</taxon>
        <taxon>Deinandra</taxon>
    </lineage>
</organism>
<comment type="similarity">
    <text evidence="1">Belongs to the STIG1 family.</text>
</comment>
<dbReference type="EMBL" id="JBCNJP010000017">
    <property type="protein sequence ID" value="KAK9064162.1"/>
    <property type="molecule type" value="Genomic_DNA"/>
</dbReference>
<dbReference type="Proteomes" id="UP001408789">
    <property type="component" value="Unassembled WGS sequence"/>
</dbReference>